<dbReference type="InterPro" id="IPR013433">
    <property type="entry name" value="PHA_gran_rgn"/>
</dbReference>
<name>A0A7W4Z4H9_9GAMM</name>
<organism evidence="1 2">
    <name type="scientific">Litorivivens lipolytica</name>
    <dbReference type="NCBI Taxonomy" id="1524264"/>
    <lineage>
        <taxon>Bacteria</taxon>
        <taxon>Pseudomonadati</taxon>
        <taxon>Pseudomonadota</taxon>
        <taxon>Gammaproteobacteria</taxon>
        <taxon>Litorivivens</taxon>
    </lineage>
</organism>
<dbReference type="EMBL" id="JACHWY010000001">
    <property type="protein sequence ID" value="MBB3046519.1"/>
    <property type="molecule type" value="Genomic_DNA"/>
</dbReference>
<proteinExistence type="predicted"/>
<evidence type="ECO:0000313" key="1">
    <source>
        <dbReference type="EMBL" id="MBB3046519.1"/>
    </source>
</evidence>
<accession>A0A7W4Z4H9</accession>
<evidence type="ECO:0000313" key="2">
    <source>
        <dbReference type="Proteomes" id="UP000537130"/>
    </source>
</evidence>
<sequence length="92" mass="10272">MSRISLSKKHNKPESDVRHMVGELVESLARRYDAKAVWEGDSSVKIDHSRLSGRLDILPGEVRVDVKLGMLAGAFKGKIESELRKALDEKLS</sequence>
<reference evidence="1 2" key="1">
    <citation type="submission" date="2020-08" db="EMBL/GenBank/DDBJ databases">
        <title>Genomic Encyclopedia of Type Strains, Phase III (KMG-III): the genomes of soil and plant-associated and newly described type strains.</title>
        <authorList>
            <person name="Whitman W."/>
        </authorList>
    </citation>
    <scope>NUCLEOTIDE SEQUENCE [LARGE SCALE GENOMIC DNA]</scope>
    <source>
        <strain evidence="1 2">CECT 8654</strain>
    </source>
</reference>
<dbReference type="Pfam" id="PF09650">
    <property type="entry name" value="PHA_gran_rgn"/>
    <property type="match status" value="1"/>
</dbReference>
<dbReference type="NCBIfam" id="TIGR02610">
    <property type="entry name" value="PHA_gran_rgn"/>
    <property type="match status" value="1"/>
</dbReference>
<dbReference type="RefSeq" id="WP_183409210.1">
    <property type="nucleotide sequence ID" value="NZ_JACHWY010000001.1"/>
</dbReference>
<comment type="caution">
    <text evidence="1">The sequence shown here is derived from an EMBL/GenBank/DDBJ whole genome shotgun (WGS) entry which is preliminary data.</text>
</comment>
<keyword evidence="2" id="KW-1185">Reference proteome</keyword>
<dbReference type="Proteomes" id="UP000537130">
    <property type="component" value="Unassembled WGS sequence"/>
</dbReference>
<protein>
    <submittedName>
        <fullName evidence="1">Putative polyhydroxyalkanoate system protein</fullName>
    </submittedName>
</protein>
<dbReference type="AlphaFoldDB" id="A0A7W4Z4H9"/>
<gene>
    <name evidence="1" type="ORF">FHR99_000755</name>
</gene>